<gene>
    <name evidence="2" type="ORF">DXT99_13560</name>
</gene>
<dbReference type="EMBL" id="QRGR01000013">
    <property type="protein sequence ID" value="RDV14686.1"/>
    <property type="molecule type" value="Genomic_DNA"/>
</dbReference>
<organism evidence="2 3">
    <name type="scientific">Pontibacter diazotrophicus</name>
    <dbReference type="NCBI Taxonomy" id="1400979"/>
    <lineage>
        <taxon>Bacteria</taxon>
        <taxon>Pseudomonadati</taxon>
        <taxon>Bacteroidota</taxon>
        <taxon>Cytophagia</taxon>
        <taxon>Cytophagales</taxon>
        <taxon>Hymenobacteraceae</taxon>
        <taxon>Pontibacter</taxon>
    </lineage>
</organism>
<name>A0A3D8LBK6_9BACT</name>
<evidence type="ECO:0000256" key="1">
    <source>
        <dbReference type="SAM" id="Phobius"/>
    </source>
</evidence>
<accession>A0A3D8LBK6</accession>
<feature type="transmembrane region" description="Helical" evidence="1">
    <location>
        <begin position="9"/>
        <end position="26"/>
    </location>
</feature>
<keyword evidence="1" id="KW-1133">Transmembrane helix</keyword>
<keyword evidence="1" id="KW-0472">Membrane</keyword>
<feature type="transmembrane region" description="Helical" evidence="1">
    <location>
        <begin position="62"/>
        <end position="80"/>
    </location>
</feature>
<protein>
    <submittedName>
        <fullName evidence="2">Uncharacterized protein</fullName>
    </submittedName>
</protein>
<reference evidence="3" key="1">
    <citation type="submission" date="2018-08" db="EMBL/GenBank/DDBJ databases">
        <authorList>
            <person name="Liu Z.-W."/>
            <person name="Du Z.-J."/>
        </authorList>
    </citation>
    <scope>NUCLEOTIDE SEQUENCE [LARGE SCALE GENOMIC DNA]</scope>
    <source>
        <strain evidence="3">H4X</strain>
    </source>
</reference>
<dbReference type="AlphaFoldDB" id="A0A3D8LBK6"/>
<comment type="caution">
    <text evidence="2">The sequence shown here is derived from an EMBL/GenBank/DDBJ whole genome shotgun (WGS) entry which is preliminary data.</text>
</comment>
<dbReference type="RefSeq" id="WP_115566097.1">
    <property type="nucleotide sequence ID" value="NZ_QRGR01000013.1"/>
</dbReference>
<proteinExistence type="predicted"/>
<evidence type="ECO:0000313" key="3">
    <source>
        <dbReference type="Proteomes" id="UP000256708"/>
    </source>
</evidence>
<feature type="transmembrane region" description="Helical" evidence="1">
    <location>
        <begin position="38"/>
        <end position="55"/>
    </location>
</feature>
<sequence>MSEKLVRSMMVLFHVPLFLIILRMFWHAGGLAGMDLQLVPFQLLSLLLAGYLVLGDSSRDEYYPTLLLLLVYDLILYWYILN</sequence>
<keyword evidence="3" id="KW-1185">Reference proteome</keyword>
<dbReference type="Proteomes" id="UP000256708">
    <property type="component" value="Unassembled WGS sequence"/>
</dbReference>
<keyword evidence="1" id="KW-0812">Transmembrane</keyword>
<evidence type="ECO:0000313" key="2">
    <source>
        <dbReference type="EMBL" id="RDV14686.1"/>
    </source>
</evidence>
<dbReference type="OrthoDB" id="9938055at2"/>